<feature type="non-terminal residue" evidence="3">
    <location>
        <position position="1"/>
    </location>
</feature>
<dbReference type="InterPro" id="IPR051268">
    <property type="entry name" value="Type-I_R_enzyme_R_subunit"/>
</dbReference>
<dbReference type="PANTHER" id="PTHR30195:SF15">
    <property type="entry name" value="TYPE I RESTRICTION ENZYME HINDI ENDONUCLEASE SUBUNIT"/>
    <property type="match status" value="1"/>
</dbReference>
<dbReference type="Pfam" id="PF11867">
    <property type="entry name" value="T1RH-like_C"/>
    <property type="match status" value="1"/>
</dbReference>
<name>A0A540V7K7_9GAMM</name>
<dbReference type="AlphaFoldDB" id="A0A540V7K7"/>
<accession>A0A540V7K7</accession>
<dbReference type="PANTHER" id="PTHR30195">
    <property type="entry name" value="TYPE I SITE-SPECIFIC DEOXYRIBONUCLEASE PROTEIN SUBUNIT M AND R"/>
    <property type="match status" value="1"/>
</dbReference>
<reference evidence="3 4" key="1">
    <citation type="submission" date="2019-06" db="EMBL/GenBank/DDBJ databases">
        <title>Metagenome assembled Genome of Spiribacter salinus SL48-SHIP from the microbial mat of Salt Lake 48 (Novosibirsk region, Russia).</title>
        <authorList>
            <person name="Shipova A."/>
            <person name="Rozanov A.S."/>
            <person name="Bryanskaya A.V."/>
            <person name="Peltek S.E."/>
        </authorList>
    </citation>
    <scope>NUCLEOTIDE SEQUENCE [LARGE SCALE GENOMIC DNA]</scope>
    <source>
        <strain evidence="3">SL48-SHIP-2</strain>
    </source>
</reference>
<sequence>IVEPIEERVQALIEALEATEDHLRRLGFDPAALLGSSGFARIGLISDGVEAVYTSDNTKRRFEVLAREVFSRFKALLMEPSVFNYAERHDNIEAIYKKLTERRDTADVTELLKALHRIVNEAIRTQAPGQDQAEGLSFDLSRIDMDKLRDEFARKVRHKATALQDIRDIVEARLAAMLARNPTRMDYQQKYEDIVAAYNNDKDRVTIEETFAQVMDLMASLDAEERRGVEEGLSEEELALFDLLKKEQLGKADRERVKQASRDLLAAIKARLAELDRFWEKEQTKAEIEVFVLDQVYSSLPTPPFSREEKAQVAQEVYGHIWQQAVRGSYADAR</sequence>
<dbReference type="InterPro" id="IPR021810">
    <property type="entry name" value="T1RH-like_C"/>
</dbReference>
<dbReference type="Proteomes" id="UP000315400">
    <property type="component" value="Unassembled WGS sequence"/>
</dbReference>
<proteinExistence type="predicted"/>
<organism evidence="3 4">
    <name type="scientific">Spiribacter salinus</name>
    <dbReference type="NCBI Taxonomy" id="1335746"/>
    <lineage>
        <taxon>Bacteria</taxon>
        <taxon>Pseudomonadati</taxon>
        <taxon>Pseudomonadota</taxon>
        <taxon>Gammaproteobacteria</taxon>
        <taxon>Chromatiales</taxon>
        <taxon>Ectothiorhodospiraceae</taxon>
        <taxon>Spiribacter</taxon>
    </lineage>
</organism>
<gene>
    <name evidence="3" type="ORF">FKY71_19355</name>
</gene>
<dbReference type="EMBL" id="VIFK01000593">
    <property type="protein sequence ID" value="TQE92711.1"/>
    <property type="molecule type" value="Genomic_DNA"/>
</dbReference>
<evidence type="ECO:0000313" key="3">
    <source>
        <dbReference type="EMBL" id="TQE92711.1"/>
    </source>
</evidence>
<comment type="caution">
    <text evidence="3">The sequence shown here is derived from an EMBL/GenBank/DDBJ whole genome shotgun (WGS) entry which is preliminary data.</text>
</comment>
<evidence type="ECO:0000259" key="2">
    <source>
        <dbReference type="Pfam" id="PF11867"/>
    </source>
</evidence>
<evidence type="ECO:0000256" key="1">
    <source>
        <dbReference type="ARBA" id="ARBA00022747"/>
    </source>
</evidence>
<protein>
    <submittedName>
        <fullName evidence="3">DUF3387 domain-containing protein</fullName>
    </submittedName>
</protein>
<evidence type="ECO:0000313" key="4">
    <source>
        <dbReference type="Proteomes" id="UP000315400"/>
    </source>
</evidence>
<feature type="domain" description="Type I restriction enzyme HindI endonuclease subunit-like C-terminal" evidence="2">
    <location>
        <begin position="3"/>
        <end position="292"/>
    </location>
</feature>
<keyword evidence="1" id="KW-0680">Restriction system</keyword>
<dbReference type="GO" id="GO:0009307">
    <property type="term" value="P:DNA restriction-modification system"/>
    <property type="evidence" value="ECO:0007669"/>
    <property type="project" value="UniProtKB-KW"/>
</dbReference>